<dbReference type="Pfam" id="PF14432">
    <property type="entry name" value="DYW_deaminase"/>
    <property type="match status" value="1"/>
</dbReference>
<name>A0A843XA45_COLES</name>
<dbReference type="PROSITE" id="PS51375">
    <property type="entry name" value="PPR"/>
    <property type="match status" value="3"/>
</dbReference>
<reference evidence="4" key="1">
    <citation type="submission" date="2017-07" db="EMBL/GenBank/DDBJ databases">
        <title>Taro Niue Genome Assembly and Annotation.</title>
        <authorList>
            <person name="Atibalentja N."/>
            <person name="Keating K."/>
            <person name="Fields C.J."/>
        </authorList>
    </citation>
    <scope>NUCLEOTIDE SEQUENCE</scope>
    <source>
        <strain evidence="4">Niue_2</strain>
        <tissue evidence="4">Leaf</tissue>
    </source>
</reference>
<dbReference type="InterPro" id="IPR032867">
    <property type="entry name" value="DYW_dom"/>
</dbReference>
<dbReference type="Proteomes" id="UP000652761">
    <property type="component" value="Unassembled WGS sequence"/>
</dbReference>
<dbReference type="GO" id="GO:0003723">
    <property type="term" value="F:RNA binding"/>
    <property type="evidence" value="ECO:0007669"/>
    <property type="project" value="InterPro"/>
</dbReference>
<evidence type="ECO:0000256" key="1">
    <source>
        <dbReference type="ARBA" id="ARBA00022737"/>
    </source>
</evidence>
<feature type="repeat" description="PPR" evidence="2">
    <location>
        <begin position="324"/>
        <end position="354"/>
    </location>
</feature>
<organism evidence="4 5">
    <name type="scientific">Colocasia esculenta</name>
    <name type="common">Wild taro</name>
    <name type="synonym">Arum esculentum</name>
    <dbReference type="NCBI Taxonomy" id="4460"/>
    <lineage>
        <taxon>Eukaryota</taxon>
        <taxon>Viridiplantae</taxon>
        <taxon>Streptophyta</taxon>
        <taxon>Embryophyta</taxon>
        <taxon>Tracheophyta</taxon>
        <taxon>Spermatophyta</taxon>
        <taxon>Magnoliopsida</taxon>
        <taxon>Liliopsida</taxon>
        <taxon>Araceae</taxon>
        <taxon>Aroideae</taxon>
        <taxon>Colocasieae</taxon>
        <taxon>Colocasia</taxon>
    </lineage>
</organism>
<feature type="repeat" description="PPR" evidence="2">
    <location>
        <begin position="223"/>
        <end position="257"/>
    </location>
</feature>
<dbReference type="PANTHER" id="PTHR47926:SF523">
    <property type="entry name" value="DYW DOMAIN-CONTAINING PROTEIN"/>
    <property type="match status" value="1"/>
</dbReference>
<dbReference type="PANTHER" id="PTHR47926">
    <property type="entry name" value="PENTATRICOPEPTIDE REPEAT-CONTAINING PROTEIN"/>
    <property type="match status" value="1"/>
</dbReference>
<proteinExistence type="predicted"/>
<dbReference type="GO" id="GO:0008270">
    <property type="term" value="F:zinc ion binding"/>
    <property type="evidence" value="ECO:0007669"/>
    <property type="project" value="InterPro"/>
</dbReference>
<dbReference type="EMBL" id="NMUH01006892">
    <property type="protein sequence ID" value="MQM16206.1"/>
    <property type="molecule type" value="Genomic_DNA"/>
</dbReference>
<dbReference type="GO" id="GO:0009451">
    <property type="term" value="P:RNA modification"/>
    <property type="evidence" value="ECO:0007669"/>
    <property type="project" value="InterPro"/>
</dbReference>
<evidence type="ECO:0000313" key="4">
    <source>
        <dbReference type="EMBL" id="MQM16206.1"/>
    </source>
</evidence>
<sequence>MVISPAAGAAEVSFFPALHLRYAAAESRLIAALDASAGVAHLRASHARLVRLGLSGSSFLVSKLLRRLAELGVPMDPYPRLAFSQVPHPNAFLWTALIRGYAVLGPFQEALSHYTLMRRAEAPPLSFTFSALFKSCGAARCLDSGAQVHAQTILLGGFDADLFVQNTLVDMYVKCDHLPSARRVFDGMCARDIISWTSMIVAYSRSGDMGSAEMLFERAPVKDMVAWTAMVSGFAQNARPRDALTVFRRMQEEGIEADDVTLVGVISACAQLGAIGEARWVCDILQKMGLQKNVVVGSALVDMFGKCGLIGEARQAFEAVEEKNVYTYSAMIVALAAHGQAKDAIKLFEQMVEKTQVKPNRVTFIGVLTACSHAGMVEKGRLYFNSMEDKYGIFPSPDHYACVVDLLGRAGLLREAFELVNSMPGEAHGGVWGALLGACRIHVNVEIAEVAANALFELEPDSIGNYVLLSNIYAHAGMWDKVSHVRKLMRGKGLRKNPGCCFVEAKDGAIHEFFAGDMSHPRTREIKAALEELLDRLRLAGYVPNMSCVVRDVSDEEKRSLLKGHSEKLALAFGLLTTEAGETIRIIKNLRVCDDCHAVMCLASSVTERKIIIRDNLRFHHFQAGGCSCGGFW</sequence>
<dbReference type="InterPro" id="IPR046848">
    <property type="entry name" value="E_motif"/>
</dbReference>
<dbReference type="FunFam" id="1.25.40.10:FF:000031">
    <property type="entry name" value="Pentatricopeptide repeat-containing protein mitochondrial"/>
    <property type="match status" value="1"/>
</dbReference>
<feature type="repeat" description="PPR" evidence="2">
    <location>
        <begin position="90"/>
        <end position="124"/>
    </location>
</feature>
<dbReference type="Pfam" id="PF20431">
    <property type="entry name" value="E_motif"/>
    <property type="match status" value="1"/>
</dbReference>
<gene>
    <name evidence="4" type="ORF">Taro_049161</name>
</gene>
<keyword evidence="5" id="KW-1185">Reference proteome</keyword>
<feature type="domain" description="DYW" evidence="3">
    <location>
        <begin position="541"/>
        <end position="633"/>
    </location>
</feature>
<dbReference type="Pfam" id="PF13041">
    <property type="entry name" value="PPR_2"/>
    <property type="match status" value="2"/>
</dbReference>
<dbReference type="InterPro" id="IPR011990">
    <property type="entry name" value="TPR-like_helical_dom_sf"/>
</dbReference>
<dbReference type="NCBIfam" id="TIGR00756">
    <property type="entry name" value="PPR"/>
    <property type="match status" value="3"/>
</dbReference>
<dbReference type="FunFam" id="1.25.40.10:FF:001027">
    <property type="entry name" value="Pentatricopeptide repeat-containing protein At5g44230"/>
    <property type="match status" value="1"/>
</dbReference>
<dbReference type="Pfam" id="PF01535">
    <property type="entry name" value="PPR"/>
    <property type="match status" value="4"/>
</dbReference>
<accession>A0A843XA45</accession>
<dbReference type="Gene3D" id="1.25.40.10">
    <property type="entry name" value="Tetratricopeptide repeat domain"/>
    <property type="match status" value="4"/>
</dbReference>
<keyword evidence="1" id="KW-0677">Repeat</keyword>
<dbReference type="FunFam" id="1.25.40.10:FF:000366">
    <property type="entry name" value="Pentatricopeptide (PPR) repeat-containing protein"/>
    <property type="match status" value="1"/>
</dbReference>
<dbReference type="InterPro" id="IPR002885">
    <property type="entry name" value="PPR_rpt"/>
</dbReference>
<dbReference type="OrthoDB" id="185373at2759"/>
<protein>
    <recommendedName>
        <fullName evidence="3">DYW domain-containing protein</fullName>
    </recommendedName>
</protein>
<comment type="caution">
    <text evidence="4">The sequence shown here is derived from an EMBL/GenBank/DDBJ whole genome shotgun (WGS) entry which is preliminary data.</text>
</comment>
<dbReference type="InterPro" id="IPR046849">
    <property type="entry name" value="E2_motif"/>
</dbReference>
<dbReference type="InterPro" id="IPR046960">
    <property type="entry name" value="PPR_At4g14850-like_plant"/>
</dbReference>
<evidence type="ECO:0000313" key="5">
    <source>
        <dbReference type="Proteomes" id="UP000652761"/>
    </source>
</evidence>
<evidence type="ECO:0000259" key="3">
    <source>
        <dbReference type="Pfam" id="PF14432"/>
    </source>
</evidence>
<dbReference type="Pfam" id="PF20430">
    <property type="entry name" value="Eplus_motif"/>
    <property type="match status" value="1"/>
</dbReference>
<evidence type="ECO:0000256" key="2">
    <source>
        <dbReference type="PROSITE-ProRule" id="PRU00708"/>
    </source>
</evidence>
<dbReference type="AlphaFoldDB" id="A0A843XA45"/>